<feature type="transmembrane region" description="Helical" evidence="4">
    <location>
        <begin position="166"/>
        <end position="188"/>
    </location>
</feature>
<accession>A0AAT9HVK7</accession>
<feature type="compositionally biased region" description="Basic residues" evidence="3">
    <location>
        <begin position="316"/>
        <end position="326"/>
    </location>
</feature>
<feature type="compositionally biased region" description="Gly residues" evidence="3">
    <location>
        <begin position="269"/>
        <end position="293"/>
    </location>
</feature>
<reference evidence="5" key="2">
    <citation type="submission" date="2024-07" db="EMBL/GenBank/DDBJ databases">
        <title>Streptomyces haneummycinica sp. nov., a new antibiotic-producing actinobacterium isolated from marine sediment.</title>
        <authorList>
            <person name="Uemura M."/>
            <person name="Hamada M."/>
            <person name="Hirano S."/>
            <person name="Kobayashi K."/>
            <person name="Ohshiro T."/>
            <person name="Kobayashi T."/>
            <person name="Terahara T."/>
        </authorList>
    </citation>
    <scope>NUCLEOTIDE SEQUENCE</scope>
    <source>
        <strain evidence="5">KM77-8</strain>
    </source>
</reference>
<feature type="region of interest" description="Disordered" evidence="3">
    <location>
        <begin position="228"/>
        <end position="252"/>
    </location>
</feature>
<keyword evidence="4" id="KW-0472">Membrane</keyword>
<dbReference type="GO" id="GO:0006260">
    <property type="term" value="P:DNA replication"/>
    <property type="evidence" value="ECO:0007669"/>
    <property type="project" value="InterPro"/>
</dbReference>
<feature type="compositionally biased region" description="Basic and acidic residues" evidence="3">
    <location>
        <begin position="479"/>
        <end position="492"/>
    </location>
</feature>
<dbReference type="PROSITE" id="PS50935">
    <property type="entry name" value="SSB"/>
    <property type="match status" value="1"/>
</dbReference>
<proteinExistence type="inferred from homology"/>
<feature type="region of interest" description="Disordered" evidence="3">
    <location>
        <begin position="472"/>
        <end position="519"/>
    </location>
</feature>
<dbReference type="AlphaFoldDB" id="A0AAT9HVK7"/>
<comment type="caution">
    <text evidence="2">Lacks conserved residue(s) required for the propagation of feature annotation.</text>
</comment>
<evidence type="ECO:0000256" key="3">
    <source>
        <dbReference type="SAM" id="MobiDB-lite"/>
    </source>
</evidence>
<evidence type="ECO:0000256" key="2">
    <source>
        <dbReference type="HAMAP-Rule" id="MF_00984"/>
    </source>
</evidence>
<dbReference type="EMBL" id="AP035768">
    <property type="protein sequence ID" value="BFO21620.1"/>
    <property type="molecule type" value="Genomic_DNA"/>
</dbReference>
<dbReference type="Gene3D" id="2.40.50.140">
    <property type="entry name" value="Nucleic acid-binding proteins"/>
    <property type="match status" value="1"/>
</dbReference>
<name>A0AAT9HVK7_9ACTN</name>
<dbReference type="InterPro" id="IPR011344">
    <property type="entry name" value="ssDNA-bd"/>
</dbReference>
<dbReference type="SUPFAM" id="SSF50249">
    <property type="entry name" value="Nucleic acid-binding proteins"/>
    <property type="match status" value="1"/>
</dbReference>
<evidence type="ECO:0000313" key="5">
    <source>
        <dbReference type="EMBL" id="BFO21620.1"/>
    </source>
</evidence>
<keyword evidence="1 2" id="KW-0238">DNA-binding</keyword>
<dbReference type="InterPro" id="IPR000424">
    <property type="entry name" value="Primosome_PriB/ssb"/>
</dbReference>
<dbReference type="Pfam" id="PF00436">
    <property type="entry name" value="SSB"/>
    <property type="match status" value="1"/>
</dbReference>
<gene>
    <name evidence="5" type="ORF">SHKM778_80080</name>
</gene>
<protein>
    <recommendedName>
        <fullName evidence="2">Single-stranded DNA-binding protein</fullName>
        <shortName evidence="2">SSB</shortName>
    </recommendedName>
</protein>
<dbReference type="GO" id="GO:0003697">
    <property type="term" value="F:single-stranded DNA binding"/>
    <property type="evidence" value="ECO:0007669"/>
    <property type="project" value="UniProtKB-UniRule"/>
</dbReference>
<reference evidence="5" key="1">
    <citation type="submission" date="2024-06" db="EMBL/GenBank/DDBJ databases">
        <authorList>
            <consortium name="consrtm"/>
            <person name="Uemura M."/>
            <person name="Terahara T."/>
        </authorList>
    </citation>
    <scope>NUCLEOTIDE SEQUENCE</scope>
    <source>
        <strain evidence="5">KM77-8</strain>
    </source>
</reference>
<comment type="subunit">
    <text evidence="2">Homotetramer.</text>
</comment>
<keyword evidence="4" id="KW-1133">Transmembrane helix</keyword>
<sequence length="519" mass="55379">MSERGAPSRRISADVDIAAARLWSVYATRRRTGLSEEAREEFSDRLADAVGATAAGEAAERAWLRNANRACGTPWLRLWRWCQERSEPSTGRVALRGQPDEEVTARQRVEQAVRTVADRACSGLPGPWALAVREAAVRGSQGLPEALDELAVRAGLPPGRPPRPGWWPVAVLAQVSMTVLQFVGGLWLVGQIAGVMAPNLGVPVLLMAIGIIGGPLIEWSCRMAARGPRGGTGWRRRDDCGRRPPGAAGPASWTRWRRNCCGTARYGSSTGGSRGWGWPVGGEGGAPPSGGGVVHRPEVVHSAQRARPDGGSLAARRSRNGPRSSRRTAAVRGGPVRVSARRPPLPPRAAGGSGRGGSTRMNETMVCVVGNVATRPVYRETASGPAARFRVAVTSRYWDREKSAWADGHTNFFTVWANRQLATNAAASLAVGEPVIVQGRLKVRTETREGQQGWMSADIDAVSVGHDLARGTTAFHRAQRPERTPGTDRTEPNWESPPDGSPTVDAGSAQPGPEPVVVT</sequence>
<feature type="region of interest" description="Disordered" evidence="3">
    <location>
        <begin position="268"/>
        <end position="360"/>
    </location>
</feature>
<dbReference type="CDD" id="cd04496">
    <property type="entry name" value="SSB_OBF"/>
    <property type="match status" value="1"/>
</dbReference>
<keyword evidence="4" id="KW-0812">Transmembrane</keyword>
<evidence type="ECO:0000256" key="1">
    <source>
        <dbReference type="ARBA" id="ARBA00023125"/>
    </source>
</evidence>
<dbReference type="InterPro" id="IPR012340">
    <property type="entry name" value="NA-bd_OB-fold"/>
</dbReference>
<evidence type="ECO:0000256" key="4">
    <source>
        <dbReference type="SAM" id="Phobius"/>
    </source>
</evidence>
<organism evidence="5">
    <name type="scientific">Streptomyces haneummycinicus</name>
    <dbReference type="NCBI Taxonomy" id="3074435"/>
    <lineage>
        <taxon>Bacteria</taxon>
        <taxon>Bacillati</taxon>
        <taxon>Actinomycetota</taxon>
        <taxon>Actinomycetes</taxon>
        <taxon>Kitasatosporales</taxon>
        <taxon>Streptomycetaceae</taxon>
        <taxon>Streptomyces</taxon>
    </lineage>
</organism>
<dbReference type="HAMAP" id="MF_00984">
    <property type="entry name" value="SSB"/>
    <property type="match status" value="1"/>
</dbReference>
<feature type="transmembrane region" description="Helical" evidence="4">
    <location>
        <begin position="200"/>
        <end position="219"/>
    </location>
</feature>